<dbReference type="Gene3D" id="3.90.1170.10">
    <property type="entry name" value="Ribosomal protein L10e/L16"/>
    <property type="match status" value="1"/>
</dbReference>
<dbReference type="GO" id="GO:0005840">
    <property type="term" value="C:ribosome"/>
    <property type="evidence" value="ECO:0007669"/>
    <property type="project" value="InterPro"/>
</dbReference>
<proteinExistence type="predicted"/>
<comment type="caution">
    <text evidence="1">The sequence shown here is derived from an EMBL/GenBank/DDBJ whole genome shotgun (WGS) entry which is preliminary data.</text>
</comment>
<keyword evidence="2" id="KW-1185">Reference proteome</keyword>
<evidence type="ECO:0000313" key="2">
    <source>
        <dbReference type="Proteomes" id="UP000583929"/>
    </source>
</evidence>
<evidence type="ECO:0000313" key="1">
    <source>
        <dbReference type="EMBL" id="KAF4398503.1"/>
    </source>
</evidence>
<reference evidence="1 2" key="1">
    <citation type="journal article" date="2020" name="bioRxiv">
        <title>Sequence and annotation of 42 cannabis genomes reveals extensive copy number variation in cannabinoid synthesis and pathogen resistance genes.</title>
        <authorList>
            <person name="Mckernan K.J."/>
            <person name="Helbert Y."/>
            <person name="Kane L.T."/>
            <person name="Ebling H."/>
            <person name="Zhang L."/>
            <person name="Liu B."/>
            <person name="Eaton Z."/>
            <person name="Mclaughlin S."/>
            <person name="Kingan S."/>
            <person name="Baybayan P."/>
            <person name="Concepcion G."/>
            <person name="Jordan M."/>
            <person name="Riva A."/>
            <person name="Barbazuk W."/>
            <person name="Harkins T."/>
        </authorList>
    </citation>
    <scope>NUCLEOTIDE SEQUENCE [LARGE SCALE GENOMIC DNA]</scope>
    <source>
        <strain evidence="2">cv. Jamaican Lion 4</strain>
        <tissue evidence="1">Leaf</tissue>
    </source>
</reference>
<dbReference type="GO" id="GO:0006412">
    <property type="term" value="P:translation"/>
    <property type="evidence" value="ECO:0007669"/>
    <property type="project" value="InterPro"/>
</dbReference>
<dbReference type="GO" id="GO:0003735">
    <property type="term" value="F:structural constituent of ribosome"/>
    <property type="evidence" value="ECO:0007669"/>
    <property type="project" value="InterPro"/>
</dbReference>
<name>A0A7J6HT76_CANSA</name>
<dbReference type="InterPro" id="IPR036920">
    <property type="entry name" value="Ribosomal_uL16_sf"/>
</dbReference>
<dbReference type="AlphaFoldDB" id="A0A7J6HT76"/>
<sequence length="123" mass="13889">MKEISYRGNCICFGRYALQALESTWITSRQIEAGFANCRVNEMQVREAFTKSSRFFPGVMSANCQLTECKHLCCNVIGSSIAGRLLLIYGRSCVIELRRIVRTDPAAAVFNLSFKTFSQVCRE</sequence>
<protein>
    <submittedName>
        <fullName evidence="1">Uncharacterized protein</fullName>
    </submittedName>
</protein>
<gene>
    <name evidence="1" type="ORF">G4B88_013592</name>
</gene>
<dbReference type="Proteomes" id="UP000583929">
    <property type="component" value="Unassembled WGS sequence"/>
</dbReference>
<dbReference type="SUPFAM" id="SSF54686">
    <property type="entry name" value="Ribosomal protein L16p/L10e"/>
    <property type="match status" value="1"/>
</dbReference>
<organism evidence="1 2">
    <name type="scientific">Cannabis sativa</name>
    <name type="common">Hemp</name>
    <name type="synonym">Marijuana</name>
    <dbReference type="NCBI Taxonomy" id="3483"/>
    <lineage>
        <taxon>Eukaryota</taxon>
        <taxon>Viridiplantae</taxon>
        <taxon>Streptophyta</taxon>
        <taxon>Embryophyta</taxon>
        <taxon>Tracheophyta</taxon>
        <taxon>Spermatophyta</taxon>
        <taxon>Magnoliopsida</taxon>
        <taxon>eudicotyledons</taxon>
        <taxon>Gunneridae</taxon>
        <taxon>Pentapetalae</taxon>
        <taxon>rosids</taxon>
        <taxon>fabids</taxon>
        <taxon>Rosales</taxon>
        <taxon>Cannabaceae</taxon>
        <taxon>Cannabis</taxon>
    </lineage>
</organism>
<dbReference type="EMBL" id="JAATIQ010000025">
    <property type="protein sequence ID" value="KAF4398503.1"/>
    <property type="molecule type" value="Genomic_DNA"/>
</dbReference>
<accession>A0A7J6HT76</accession>